<evidence type="ECO:0000256" key="5">
    <source>
        <dbReference type="SAM" id="SignalP"/>
    </source>
</evidence>
<evidence type="ECO:0000256" key="3">
    <source>
        <dbReference type="ARBA" id="ARBA00022729"/>
    </source>
</evidence>
<accession>A0A1H5MYS1</accession>
<dbReference type="GO" id="GO:0030976">
    <property type="term" value="F:thiamine pyrophosphate binding"/>
    <property type="evidence" value="ECO:0007669"/>
    <property type="project" value="TreeGrafter"/>
</dbReference>
<dbReference type="AlphaFoldDB" id="A0A1H5MYS1"/>
<dbReference type="GO" id="GO:0030975">
    <property type="term" value="F:thiamine binding"/>
    <property type="evidence" value="ECO:0007669"/>
    <property type="project" value="TreeGrafter"/>
</dbReference>
<evidence type="ECO:0000313" key="6">
    <source>
        <dbReference type="EMBL" id="SEE94519.1"/>
    </source>
</evidence>
<dbReference type="Pfam" id="PF13343">
    <property type="entry name" value="SBP_bac_6"/>
    <property type="match status" value="1"/>
</dbReference>
<dbReference type="PIRSF" id="PIRSF002825">
    <property type="entry name" value="CfbpA"/>
    <property type="match status" value="1"/>
</dbReference>
<evidence type="ECO:0000256" key="2">
    <source>
        <dbReference type="ARBA" id="ARBA00022448"/>
    </source>
</evidence>
<dbReference type="Proteomes" id="UP000182725">
    <property type="component" value="Unassembled WGS sequence"/>
</dbReference>
<dbReference type="GO" id="GO:0030288">
    <property type="term" value="C:outer membrane-bounded periplasmic space"/>
    <property type="evidence" value="ECO:0007669"/>
    <property type="project" value="TreeGrafter"/>
</dbReference>
<gene>
    <name evidence="6" type="ORF">SAMN04489740_3251</name>
</gene>
<reference evidence="6 7" key="1">
    <citation type="submission" date="2016-10" db="EMBL/GenBank/DDBJ databases">
        <authorList>
            <person name="de Groot N.N."/>
        </authorList>
    </citation>
    <scope>NUCLEOTIDE SEQUENCE [LARGE SCALE GENOMIC DNA]</scope>
    <source>
        <strain evidence="6 7">DSM 22274</strain>
    </source>
</reference>
<proteinExistence type="predicted"/>
<sequence>MKKSLRLLSLLAVATAGTMLMTGCGGTATGNTASASEQKVTVYSADGLADWYGATFENFTKDTGIKVELIEAGSGEVISRAQKEKSNPQADVIVTLPPFIQQAEKNGLLQKNSLDLSGVPAESKSPEGMYVSVVNNYAAMIRNTTAADKPDTWQDLLDSKYEGKIQYSTPGQAGDGTAMLLVLQKIKGKDGALDYLSALQKNNVGPSASTGKLGPKVSKGELSVANSDVQMALQSIKADKSAFEVFFPKNNDGARATLALPYVMGLAADAPHQDNAAQLMDYLISKPVQETISGSALGLPVRSDVTPGDENFTALKKTMDGVTVLQPEWNEVLTDLDADLKDYNTATGQ</sequence>
<dbReference type="Gene3D" id="3.40.190.10">
    <property type="entry name" value="Periplasmic binding protein-like II"/>
    <property type="match status" value="2"/>
</dbReference>
<keyword evidence="2" id="KW-0813">Transport</keyword>
<comment type="subcellular location">
    <subcellularLocation>
        <location evidence="1">Periplasm</location>
    </subcellularLocation>
</comment>
<evidence type="ECO:0000256" key="4">
    <source>
        <dbReference type="ARBA" id="ARBA00022764"/>
    </source>
</evidence>
<dbReference type="PANTHER" id="PTHR30006:SF3">
    <property type="entry name" value="THIAMINE-BINDING PERIPLASMIC PROTEIN"/>
    <property type="match status" value="1"/>
</dbReference>
<protein>
    <submittedName>
        <fullName evidence="6">2-aminoethylphosphonate transport system substrate-binding protein</fullName>
    </submittedName>
</protein>
<evidence type="ECO:0000313" key="7">
    <source>
        <dbReference type="Proteomes" id="UP000182725"/>
    </source>
</evidence>
<dbReference type="NCBIfam" id="NF011620">
    <property type="entry name" value="PRK15046.1"/>
    <property type="match status" value="1"/>
</dbReference>
<name>A0A1H5MYS1_9MICC</name>
<dbReference type="InterPro" id="IPR026045">
    <property type="entry name" value="Ferric-bd"/>
</dbReference>
<dbReference type="RefSeq" id="WP_211481638.1">
    <property type="nucleotide sequence ID" value="NZ_FNTV01000001.1"/>
</dbReference>
<keyword evidence="4" id="KW-0574">Periplasm</keyword>
<evidence type="ECO:0000256" key="1">
    <source>
        <dbReference type="ARBA" id="ARBA00004418"/>
    </source>
</evidence>
<dbReference type="EMBL" id="FNTV01000001">
    <property type="protein sequence ID" value="SEE94519.1"/>
    <property type="molecule type" value="Genomic_DNA"/>
</dbReference>
<dbReference type="PANTHER" id="PTHR30006">
    <property type="entry name" value="THIAMINE-BINDING PERIPLASMIC PROTEIN-RELATED"/>
    <property type="match status" value="1"/>
</dbReference>
<keyword evidence="3 5" id="KW-0732">Signal</keyword>
<dbReference type="GO" id="GO:0015888">
    <property type="term" value="P:thiamine transport"/>
    <property type="evidence" value="ECO:0007669"/>
    <property type="project" value="TreeGrafter"/>
</dbReference>
<feature type="chain" id="PRO_5039495020" evidence="5">
    <location>
        <begin position="23"/>
        <end position="349"/>
    </location>
</feature>
<dbReference type="PROSITE" id="PS51257">
    <property type="entry name" value="PROKAR_LIPOPROTEIN"/>
    <property type="match status" value="1"/>
</dbReference>
<dbReference type="SUPFAM" id="SSF53850">
    <property type="entry name" value="Periplasmic binding protein-like II"/>
    <property type="match status" value="1"/>
</dbReference>
<organism evidence="6 7">
    <name type="scientific">Arthrobacter alpinus</name>
    <dbReference type="NCBI Taxonomy" id="656366"/>
    <lineage>
        <taxon>Bacteria</taxon>
        <taxon>Bacillati</taxon>
        <taxon>Actinomycetota</taxon>
        <taxon>Actinomycetes</taxon>
        <taxon>Micrococcales</taxon>
        <taxon>Micrococcaceae</taxon>
        <taxon>Arthrobacter</taxon>
    </lineage>
</organism>
<feature type="signal peptide" evidence="5">
    <location>
        <begin position="1"/>
        <end position="22"/>
    </location>
</feature>